<dbReference type="AlphaFoldDB" id="B0PGS7"/>
<reference evidence="1" key="1">
    <citation type="submission" date="2007-11" db="EMBL/GenBank/DDBJ databases">
        <authorList>
            <person name="Fulton L."/>
            <person name="Clifton S."/>
            <person name="Fulton B."/>
            <person name="Xu J."/>
            <person name="Minx P."/>
            <person name="Pepin K.H."/>
            <person name="Johnson M."/>
            <person name="Thiruvilangam P."/>
            <person name="Bhonagiri V."/>
            <person name="Nash W.E."/>
            <person name="Mardis E.R."/>
            <person name="Wilson R.K."/>
        </authorList>
    </citation>
    <scope>NUCLEOTIDE SEQUENCE [LARGE SCALE GENOMIC DNA]</scope>
    <source>
        <strain evidence="1">DSM 17241</strain>
    </source>
</reference>
<sequence length="48" mass="5479">MSNICFLSFIIKWILKNIYQCGYFFIIGIPNAKDRMIEAGCVDSGCKL</sequence>
<dbReference type="EMBL" id="ABGD02000030">
    <property type="protein sequence ID" value="EDS09175.1"/>
    <property type="molecule type" value="Genomic_DNA"/>
</dbReference>
<dbReference type="HOGENOM" id="CLU_3148801_0_0_9"/>
<keyword evidence="2" id="KW-1185">Reference proteome</keyword>
<comment type="caution">
    <text evidence="1">The sequence shown here is derived from an EMBL/GenBank/DDBJ whole genome shotgun (WGS) entry which is preliminary data.</text>
</comment>
<reference evidence="1" key="2">
    <citation type="submission" date="2013-09" db="EMBL/GenBank/DDBJ databases">
        <title>Draft genome sequence of Anaerotruncus colihominis(DSM 17241).</title>
        <authorList>
            <person name="Sudarsanam P."/>
            <person name="Ley R."/>
            <person name="Guruge J."/>
            <person name="Turnbaugh P.J."/>
            <person name="Mahowald M."/>
            <person name="Liep D."/>
            <person name="Gordon J."/>
        </authorList>
    </citation>
    <scope>NUCLEOTIDE SEQUENCE</scope>
    <source>
        <strain evidence="1">DSM 17241</strain>
    </source>
</reference>
<organism evidence="1 2">
    <name type="scientific">Anaerotruncus colihominis DSM 17241</name>
    <dbReference type="NCBI Taxonomy" id="445972"/>
    <lineage>
        <taxon>Bacteria</taxon>
        <taxon>Bacillati</taxon>
        <taxon>Bacillota</taxon>
        <taxon>Clostridia</taxon>
        <taxon>Eubacteriales</taxon>
        <taxon>Oscillospiraceae</taxon>
        <taxon>Anaerotruncus</taxon>
    </lineage>
</organism>
<evidence type="ECO:0000313" key="1">
    <source>
        <dbReference type="EMBL" id="EDS09175.1"/>
    </source>
</evidence>
<evidence type="ECO:0000313" key="2">
    <source>
        <dbReference type="Proteomes" id="UP000003803"/>
    </source>
</evidence>
<protein>
    <submittedName>
        <fullName evidence="1">Uncharacterized protein</fullName>
    </submittedName>
</protein>
<proteinExistence type="predicted"/>
<gene>
    <name evidence="1" type="ORF">ANACOL_03945</name>
</gene>
<name>B0PGS7_9FIRM</name>
<accession>B0PGS7</accession>
<dbReference type="Proteomes" id="UP000003803">
    <property type="component" value="Unassembled WGS sequence"/>
</dbReference>